<dbReference type="InterPro" id="IPR019182">
    <property type="entry name" value="Cytochrome_b-c1_su10_fun"/>
</dbReference>
<sequence>MNLAIRYGFQPHVAGVTGKQAITLGTKAAGLGGVALFAVIFYASGIPRVQRDVLQRVPFLGSYFVNEIPPEDNTSWDRSGDEQSSKLAL</sequence>
<keyword evidence="4" id="KW-1185">Reference proteome</keyword>
<feature type="compositionally biased region" description="Basic and acidic residues" evidence="1">
    <location>
        <begin position="78"/>
        <end position="89"/>
    </location>
</feature>
<evidence type="ECO:0000313" key="3">
    <source>
        <dbReference type="EMBL" id="POS77073.1"/>
    </source>
</evidence>
<protein>
    <submittedName>
        <fullName evidence="3">Uncharacterized protein</fullName>
    </submittedName>
</protein>
<feature type="region of interest" description="Disordered" evidence="1">
    <location>
        <begin position="70"/>
        <end position="89"/>
    </location>
</feature>
<name>A0A2P5I3I8_DIAHE</name>
<dbReference type="PANTHER" id="PTHR28254">
    <property type="entry name" value="CYTOCHROME B-C1 COMPLEX SUBUNIT 10"/>
    <property type="match status" value="1"/>
</dbReference>
<dbReference type="Pfam" id="PF09796">
    <property type="entry name" value="QCR10"/>
    <property type="match status" value="1"/>
</dbReference>
<dbReference type="PANTHER" id="PTHR28254:SF1">
    <property type="entry name" value="CYTOCHROME B-C1 COMPLEX SUBUNIT 10, MITOCHONDRIAL"/>
    <property type="match status" value="1"/>
</dbReference>
<evidence type="ECO:0000256" key="1">
    <source>
        <dbReference type="SAM" id="MobiDB-lite"/>
    </source>
</evidence>
<gene>
    <name evidence="3" type="ORF">DHEL01_v204534</name>
</gene>
<accession>A0A2P5I3I8</accession>
<reference evidence="3" key="1">
    <citation type="submission" date="2017-09" db="EMBL/GenBank/DDBJ databases">
        <title>Polyketide synthases of a Diaporthe helianthi virulent isolate.</title>
        <authorList>
            <person name="Baroncelli R."/>
        </authorList>
    </citation>
    <scope>NUCLEOTIDE SEQUENCE [LARGE SCALE GENOMIC DNA]</scope>
    <source>
        <strain evidence="3">7/96</strain>
    </source>
</reference>
<dbReference type="InParanoid" id="A0A2P5I3I8"/>
<keyword evidence="2" id="KW-0472">Membrane</keyword>
<dbReference type="GO" id="GO:0006122">
    <property type="term" value="P:mitochondrial electron transport, ubiquinol to cytochrome c"/>
    <property type="evidence" value="ECO:0007669"/>
    <property type="project" value="InterPro"/>
</dbReference>
<proteinExistence type="predicted"/>
<comment type="caution">
    <text evidence="3">The sequence shown here is derived from an EMBL/GenBank/DDBJ whole genome shotgun (WGS) entry which is preliminary data.</text>
</comment>
<evidence type="ECO:0000256" key="2">
    <source>
        <dbReference type="SAM" id="Phobius"/>
    </source>
</evidence>
<keyword evidence="2" id="KW-1133">Transmembrane helix</keyword>
<dbReference type="OrthoDB" id="2391627at2759"/>
<feature type="transmembrane region" description="Helical" evidence="2">
    <location>
        <begin position="28"/>
        <end position="46"/>
    </location>
</feature>
<evidence type="ECO:0000313" key="4">
    <source>
        <dbReference type="Proteomes" id="UP000094444"/>
    </source>
</evidence>
<organism evidence="3 4">
    <name type="scientific">Diaporthe helianthi</name>
    <dbReference type="NCBI Taxonomy" id="158607"/>
    <lineage>
        <taxon>Eukaryota</taxon>
        <taxon>Fungi</taxon>
        <taxon>Dikarya</taxon>
        <taxon>Ascomycota</taxon>
        <taxon>Pezizomycotina</taxon>
        <taxon>Sordariomycetes</taxon>
        <taxon>Sordariomycetidae</taxon>
        <taxon>Diaporthales</taxon>
        <taxon>Diaporthaceae</taxon>
        <taxon>Diaporthe</taxon>
    </lineage>
</organism>
<dbReference type="EMBL" id="MAVT02000303">
    <property type="protein sequence ID" value="POS77073.1"/>
    <property type="molecule type" value="Genomic_DNA"/>
</dbReference>
<dbReference type="STRING" id="158607.A0A2P5I3I8"/>
<dbReference type="Proteomes" id="UP000094444">
    <property type="component" value="Unassembled WGS sequence"/>
</dbReference>
<dbReference type="AlphaFoldDB" id="A0A2P5I3I8"/>
<keyword evidence="2" id="KW-0812">Transmembrane</keyword>
<dbReference type="GO" id="GO:0005739">
    <property type="term" value="C:mitochondrion"/>
    <property type="evidence" value="ECO:0007669"/>
    <property type="project" value="GOC"/>
</dbReference>